<dbReference type="EC" id="2.7.1.-" evidence="14"/>
<evidence type="ECO:0000313" key="12">
    <source>
        <dbReference type="EMBL" id="VFR33493.1"/>
    </source>
</evidence>
<evidence type="ECO:0000313" key="10">
    <source>
        <dbReference type="EMBL" id="VFR19460.1"/>
    </source>
</evidence>
<evidence type="ECO:0000256" key="4">
    <source>
        <dbReference type="ARBA" id="ARBA00022679"/>
    </source>
</evidence>
<dbReference type="EMBL" id="CAADIF010000007">
    <property type="protein sequence ID" value="VFR72073.1"/>
    <property type="molecule type" value="Genomic_DNA"/>
</dbReference>
<keyword evidence="7" id="KW-0067">ATP-binding</keyword>
<dbReference type="AlphaFoldDB" id="A0A484R3H1"/>
<evidence type="ECO:0000256" key="8">
    <source>
        <dbReference type="ARBA" id="ARBA00022985"/>
    </source>
</evidence>
<dbReference type="SUPFAM" id="SSF56112">
    <property type="entry name" value="Protein kinase-like (PK-like)"/>
    <property type="match status" value="1"/>
</dbReference>
<evidence type="ECO:0000313" key="14">
    <source>
        <dbReference type="EMBL" id="VFR44793.1"/>
    </source>
</evidence>
<evidence type="ECO:0000256" key="7">
    <source>
        <dbReference type="ARBA" id="ARBA00022840"/>
    </source>
</evidence>
<keyword evidence="8" id="KW-0448">Lipopolysaccharide biosynthesis</keyword>
<dbReference type="GO" id="GO:0016301">
    <property type="term" value="F:kinase activity"/>
    <property type="evidence" value="ECO:0007669"/>
    <property type="project" value="UniProtKB-KW"/>
</dbReference>
<dbReference type="InterPro" id="IPR011009">
    <property type="entry name" value="Kinase-like_dom_sf"/>
</dbReference>
<dbReference type="Pfam" id="PF06293">
    <property type="entry name" value="Kdo"/>
    <property type="match status" value="1"/>
</dbReference>
<keyword evidence="5" id="KW-0547">Nucleotide-binding</keyword>
<dbReference type="NCBIfam" id="NF002475">
    <property type="entry name" value="PRK01723.1"/>
    <property type="match status" value="1"/>
</dbReference>
<dbReference type="Gene3D" id="1.10.510.10">
    <property type="entry name" value="Transferase(Phosphotransferase) domain 1"/>
    <property type="match status" value="1"/>
</dbReference>
<keyword evidence="6 14" id="KW-0418">Kinase</keyword>
<dbReference type="GO" id="GO:0009103">
    <property type="term" value="P:lipopolysaccharide biosynthetic process"/>
    <property type="evidence" value="ECO:0007669"/>
    <property type="project" value="UniProtKB-KW"/>
</dbReference>
<dbReference type="GO" id="GO:0005886">
    <property type="term" value="C:plasma membrane"/>
    <property type="evidence" value="ECO:0007669"/>
    <property type="project" value="UniProtKB-SubCell"/>
</dbReference>
<dbReference type="EMBL" id="CAADIE010000010">
    <property type="protein sequence ID" value="VFR40052.1"/>
    <property type="molecule type" value="Genomic_DNA"/>
</dbReference>
<evidence type="ECO:0000256" key="2">
    <source>
        <dbReference type="ARBA" id="ARBA00022475"/>
    </source>
</evidence>
<evidence type="ECO:0000313" key="11">
    <source>
        <dbReference type="EMBL" id="VFR27749.1"/>
    </source>
</evidence>
<evidence type="ECO:0000256" key="9">
    <source>
        <dbReference type="ARBA" id="ARBA00023136"/>
    </source>
</evidence>
<dbReference type="GO" id="GO:0016773">
    <property type="term" value="F:phosphotransferase activity, alcohol group as acceptor"/>
    <property type="evidence" value="ECO:0007669"/>
    <property type="project" value="InterPro"/>
</dbReference>
<dbReference type="EMBL" id="CAADIB010000011">
    <property type="protein sequence ID" value="VFR33493.1"/>
    <property type="molecule type" value="Genomic_DNA"/>
</dbReference>
<protein>
    <submittedName>
        <fullName evidence="14">3-deoxy-D-manno-octulosonic acid kinase</fullName>
        <ecNumber evidence="14">2.7.1.-</ecNumber>
    </submittedName>
</protein>
<evidence type="ECO:0000313" key="15">
    <source>
        <dbReference type="EMBL" id="VFR72073.1"/>
    </source>
</evidence>
<evidence type="ECO:0000256" key="6">
    <source>
        <dbReference type="ARBA" id="ARBA00022777"/>
    </source>
</evidence>
<dbReference type="EMBL" id="CAADHZ010000019">
    <property type="protein sequence ID" value="VFR27749.1"/>
    <property type="molecule type" value="Genomic_DNA"/>
</dbReference>
<evidence type="ECO:0000313" key="13">
    <source>
        <dbReference type="EMBL" id="VFR40052.1"/>
    </source>
</evidence>
<keyword evidence="4 14" id="KW-0808">Transferase</keyword>
<evidence type="ECO:0000256" key="3">
    <source>
        <dbReference type="ARBA" id="ARBA00022519"/>
    </source>
</evidence>
<comment type="subcellular location">
    <subcellularLocation>
        <location evidence="1">Cell inner membrane</location>
        <topology evidence="1">Peripheral membrane protein</topology>
        <orientation evidence="1">Cytoplasmic side</orientation>
    </subcellularLocation>
</comment>
<reference evidence="14" key="1">
    <citation type="submission" date="2019-03" db="EMBL/GenBank/DDBJ databases">
        <authorList>
            <person name="Danneels B."/>
        </authorList>
    </citation>
    <scope>NUCLEOTIDE SEQUENCE</scope>
</reference>
<evidence type="ECO:0000256" key="1">
    <source>
        <dbReference type="ARBA" id="ARBA00004515"/>
    </source>
</evidence>
<dbReference type="EMBL" id="CAADIA010000001">
    <property type="protein sequence ID" value="VFR19460.1"/>
    <property type="molecule type" value="Genomic_DNA"/>
</dbReference>
<keyword evidence="9" id="KW-0472">Membrane</keyword>
<accession>A0A484R3H1</accession>
<name>A0A484R3H1_9ZZZZ</name>
<keyword evidence="3" id="KW-0997">Cell inner membrane</keyword>
<dbReference type="EMBL" id="CAADIH010000020">
    <property type="protein sequence ID" value="VFR44793.1"/>
    <property type="molecule type" value="Genomic_DNA"/>
</dbReference>
<evidence type="ECO:0000256" key="5">
    <source>
        <dbReference type="ARBA" id="ARBA00022741"/>
    </source>
</evidence>
<dbReference type="GO" id="GO:0005524">
    <property type="term" value="F:ATP binding"/>
    <property type="evidence" value="ECO:0007669"/>
    <property type="project" value="UniProtKB-KW"/>
</dbReference>
<gene>
    <name evidence="11" type="ORF">ANDO1_1583</name>
    <name evidence="12" type="ORF">ANDO2_1490</name>
    <name evidence="10" type="ORF">ANK1_1460</name>
    <name evidence="15" type="ORF">ANK2_1461</name>
    <name evidence="13" type="ORF">BER1_1672</name>
    <name evidence="14" type="ORF">BER2_1609</name>
</gene>
<sequence length="248" mass="26763">MKAEATAQVAAPAGAQAVRHAWRGGAMLYDPAVITQPDPALFDPATHGEHARPVGAGGRQAAWFLSLPGGTQAALRHYRRGGLVGKLVRATYVWTGESDTRAFAEFRLMAELRDAGLAVPRPLAAGYWRHGLGYRAALLTERIPDAQPLALRLEDALCEPAAQAIADMHAAGAWHADLNLYNILIDRQNQAWLIDFDRGRGGGVDAAARQGNLARLRRSCEKVAGARGVAFWALLARSYEAAWRARQG</sequence>
<dbReference type="InterPro" id="IPR022826">
    <property type="entry name" value="KDO_kinase"/>
</dbReference>
<proteinExistence type="inferred from homology"/>
<organism evidence="14">
    <name type="scientific">plant metagenome</name>
    <dbReference type="NCBI Taxonomy" id="1297885"/>
    <lineage>
        <taxon>unclassified sequences</taxon>
        <taxon>metagenomes</taxon>
        <taxon>organismal metagenomes</taxon>
    </lineage>
</organism>
<keyword evidence="2" id="KW-1003">Cell membrane</keyword>
<dbReference type="HAMAP" id="MF_00521">
    <property type="entry name" value="KDO_kinase"/>
    <property type="match status" value="1"/>
</dbReference>